<dbReference type="AlphaFoldDB" id="A0A023D5A9"/>
<evidence type="ECO:0000313" key="7">
    <source>
        <dbReference type="EMBL" id="GAJ29234.1"/>
    </source>
</evidence>
<feature type="compositionally biased region" description="Pro residues" evidence="5">
    <location>
        <begin position="134"/>
        <end position="152"/>
    </location>
</feature>
<dbReference type="PIRSF" id="PIRSF019251">
    <property type="entry name" value="Rv0465c"/>
    <property type="match status" value="1"/>
</dbReference>
<keyword evidence="4" id="KW-0804">Transcription</keyword>
<reference evidence="7 8" key="2">
    <citation type="journal article" date="2014" name="FEMS Microbiol. Lett.">
        <title>Draft genomic DNA sequence of the facultatively methylotrophic bacterium Acidomonas methanolica type strain MB58.</title>
        <authorList>
            <person name="Higashiura N."/>
            <person name="Hadano H."/>
            <person name="Hirakawa H."/>
            <person name="Matsutani M."/>
            <person name="Takabe S."/>
            <person name="Matsushita K."/>
            <person name="Azuma Y."/>
        </authorList>
    </citation>
    <scope>NUCLEOTIDE SEQUENCE [LARGE SCALE GENOMIC DNA]</scope>
    <source>
        <strain evidence="7 8">MB58</strain>
    </source>
</reference>
<dbReference type="InterPro" id="IPR001387">
    <property type="entry name" value="Cro/C1-type_HTH"/>
</dbReference>
<dbReference type="GO" id="GO:0005829">
    <property type="term" value="C:cytosol"/>
    <property type="evidence" value="ECO:0007669"/>
    <property type="project" value="TreeGrafter"/>
</dbReference>
<sequence>MNMSPRPRKLYAGARLRDLRQRDGHSQREMAARLRISASYLNQIENDLRPLPPALMLRICENFGVEAGYFDDSHEMRRLQLLREILSDPVFKMPLRPQDIDTALRAAPALTDHFIALYRAFRTLRGERALAPATPAPASPAPASPTPAPPDSEPVARAPYEAVGDWVQQQRNYFDEIDRAAERLYEEADLGSQSRGAGLERHLLDRHGVRVATEGDLAAQGLVWRFDRRGKRLILADGVPGESRNFSLAQIVGRLDCARLLDRSVRRSGLSGEDARALARVSMSNYFAGALLLPYERFRHAARETKHDIDVLQRQFEVSFEQVCHRLSTLQRPGAEGIPFYFIKVDVAGNILKSFSATRFSEARFGGLCSLWNAFQCFATPGKLLVQLSQNTDDAVFLAVARTVGQPPTSYFERGRHVAVVLGCSVAHAEDIIYSAGLNLADRRLYVPIGPGCRACTRTSCRHRALPGSGFAIAVGNDERGVVPYRMGGGTAHARAFSGG</sequence>
<dbReference type="Proteomes" id="UP000019760">
    <property type="component" value="Unassembled WGS sequence"/>
</dbReference>
<evidence type="ECO:0000256" key="5">
    <source>
        <dbReference type="SAM" id="MobiDB-lite"/>
    </source>
</evidence>
<dbReference type="InterPro" id="IPR010982">
    <property type="entry name" value="Lambda_DNA-bd_dom_sf"/>
</dbReference>
<feature type="region of interest" description="Disordered" evidence="5">
    <location>
        <begin position="132"/>
        <end position="156"/>
    </location>
</feature>
<dbReference type="Pfam" id="PF09856">
    <property type="entry name" value="ScfRs"/>
    <property type="match status" value="1"/>
</dbReference>
<protein>
    <submittedName>
        <fullName evidence="7">Transcriptional regulator XRE</fullName>
    </submittedName>
</protein>
<evidence type="ECO:0000313" key="8">
    <source>
        <dbReference type="Proteomes" id="UP000019760"/>
    </source>
</evidence>
<comment type="similarity">
    <text evidence="1">Belongs to the short-chain fatty acyl-CoA assimilation regulator (ScfR) family.</text>
</comment>
<dbReference type="CDD" id="cd00093">
    <property type="entry name" value="HTH_XRE"/>
    <property type="match status" value="1"/>
</dbReference>
<dbReference type="PANTHER" id="PTHR46797:SF23">
    <property type="entry name" value="HTH-TYPE TRANSCRIPTIONAL REGULATOR SUTR"/>
    <property type="match status" value="1"/>
</dbReference>
<dbReference type="InterPro" id="IPR026281">
    <property type="entry name" value="HTH_RamB"/>
</dbReference>
<evidence type="ECO:0000256" key="2">
    <source>
        <dbReference type="ARBA" id="ARBA00023015"/>
    </source>
</evidence>
<dbReference type="GO" id="GO:0003677">
    <property type="term" value="F:DNA binding"/>
    <property type="evidence" value="ECO:0007669"/>
    <property type="project" value="UniProtKB-KW"/>
</dbReference>
<comment type="caution">
    <text evidence="7">The sequence shown here is derived from an EMBL/GenBank/DDBJ whole genome shotgun (WGS) entry which is preliminary data.</text>
</comment>
<proteinExistence type="inferred from homology"/>
<dbReference type="EMBL" id="BAND01000056">
    <property type="protein sequence ID" value="GAJ29234.1"/>
    <property type="molecule type" value="Genomic_DNA"/>
</dbReference>
<dbReference type="GO" id="GO:0003700">
    <property type="term" value="F:DNA-binding transcription factor activity"/>
    <property type="evidence" value="ECO:0007669"/>
    <property type="project" value="TreeGrafter"/>
</dbReference>
<reference evidence="8" key="1">
    <citation type="journal article" date="2014" name="FEMS Microbiol. Lett.">
        <title>Draft Genomic DNA Sequence of the Facultatively Methylotrophic Bacterium Acidomonas methanolica type strain MB58.</title>
        <authorList>
            <person name="Higashiura N."/>
            <person name="Hadano H."/>
            <person name="Hirakawa H."/>
            <person name="Matsutani M."/>
            <person name="Takabe S."/>
            <person name="Matsushita K."/>
            <person name="Azuma Y."/>
        </authorList>
    </citation>
    <scope>NUCLEOTIDE SEQUENCE [LARGE SCALE GENOMIC DNA]</scope>
    <source>
        <strain evidence="8">MB58</strain>
    </source>
</reference>
<dbReference type="PANTHER" id="PTHR46797">
    <property type="entry name" value="HTH-TYPE TRANSCRIPTIONAL REGULATOR"/>
    <property type="match status" value="1"/>
</dbReference>
<dbReference type="SMART" id="SM00530">
    <property type="entry name" value="HTH_XRE"/>
    <property type="match status" value="1"/>
</dbReference>
<evidence type="ECO:0000256" key="4">
    <source>
        <dbReference type="ARBA" id="ARBA00023163"/>
    </source>
</evidence>
<evidence type="ECO:0000256" key="3">
    <source>
        <dbReference type="ARBA" id="ARBA00023125"/>
    </source>
</evidence>
<dbReference type="InterPro" id="IPR050807">
    <property type="entry name" value="TransReg_Diox_bact_type"/>
</dbReference>
<keyword evidence="3" id="KW-0238">DNA-binding</keyword>
<dbReference type="InterPro" id="IPR018653">
    <property type="entry name" value="ScfR_C"/>
</dbReference>
<feature type="domain" description="HTH cro/C1-type" evidence="6">
    <location>
        <begin position="16"/>
        <end position="70"/>
    </location>
</feature>
<dbReference type="Pfam" id="PF06114">
    <property type="entry name" value="Peptidase_M78"/>
    <property type="match status" value="1"/>
</dbReference>
<name>A0A023D5A9_ACIMT</name>
<dbReference type="SUPFAM" id="SSF47413">
    <property type="entry name" value="lambda repressor-like DNA-binding domains"/>
    <property type="match status" value="1"/>
</dbReference>
<organism evidence="7 8">
    <name type="scientific">Acidomonas methanolica NBRC 104435</name>
    <dbReference type="NCBI Taxonomy" id="1231351"/>
    <lineage>
        <taxon>Bacteria</taxon>
        <taxon>Pseudomonadati</taxon>
        <taxon>Pseudomonadota</taxon>
        <taxon>Alphaproteobacteria</taxon>
        <taxon>Acetobacterales</taxon>
        <taxon>Acetobacteraceae</taxon>
        <taxon>Acidomonas</taxon>
    </lineage>
</organism>
<keyword evidence="8" id="KW-1185">Reference proteome</keyword>
<gene>
    <name evidence="7" type="ORF">Amme_056_005</name>
</gene>
<dbReference type="Gene3D" id="1.10.260.40">
    <property type="entry name" value="lambda repressor-like DNA-binding domains"/>
    <property type="match status" value="1"/>
</dbReference>
<evidence type="ECO:0000256" key="1">
    <source>
        <dbReference type="ARBA" id="ARBA00007227"/>
    </source>
</evidence>
<dbReference type="PROSITE" id="PS50943">
    <property type="entry name" value="HTH_CROC1"/>
    <property type="match status" value="1"/>
</dbReference>
<evidence type="ECO:0000259" key="6">
    <source>
        <dbReference type="PROSITE" id="PS50943"/>
    </source>
</evidence>
<keyword evidence="2" id="KW-0805">Transcription regulation</keyword>
<dbReference type="Pfam" id="PF13560">
    <property type="entry name" value="HTH_31"/>
    <property type="match status" value="1"/>
</dbReference>
<accession>A0A023D5A9</accession>
<dbReference type="InterPro" id="IPR010359">
    <property type="entry name" value="IrrE_HExxH"/>
</dbReference>